<proteinExistence type="predicted"/>
<organism evidence="2 3">
    <name type="scientific">Cerrena zonata</name>
    <dbReference type="NCBI Taxonomy" id="2478898"/>
    <lineage>
        <taxon>Eukaryota</taxon>
        <taxon>Fungi</taxon>
        <taxon>Dikarya</taxon>
        <taxon>Basidiomycota</taxon>
        <taxon>Agaricomycotina</taxon>
        <taxon>Agaricomycetes</taxon>
        <taxon>Polyporales</taxon>
        <taxon>Cerrenaceae</taxon>
        <taxon>Cerrena</taxon>
    </lineage>
</organism>
<dbReference type="EMBL" id="JASBNA010000002">
    <property type="protein sequence ID" value="KAK7694193.1"/>
    <property type="molecule type" value="Genomic_DNA"/>
</dbReference>
<evidence type="ECO:0000256" key="1">
    <source>
        <dbReference type="SAM" id="MobiDB-lite"/>
    </source>
</evidence>
<dbReference type="AlphaFoldDB" id="A0AAW0GLG7"/>
<reference evidence="2 3" key="1">
    <citation type="submission" date="2022-09" db="EMBL/GenBank/DDBJ databases">
        <authorList>
            <person name="Palmer J.M."/>
        </authorList>
    </citation>
    <scope>NUCLEOTIDE SEQUENCE [LARGE SCALE GENOMIC DNA]</scope>
    <source>
        <strain evidence="2 3">DSM 7382</strain>
    </source>
</reference>
<evidence type="ECO:0000313" key="3">
    <source>
        <dbReference type="Proteomes" id="UP001385951"/>
    </source>
</evidence>
<protein>
    <submittedName>
        <fullName evidence="2">Uncharacterized protein</fullName>
    </submittedName>
</protein>
<gene>
    <name evidence="2" type="ORF">QCA50_001373</name>
</gene>
<evidence type="ECO:0000313" key="2">
    <source>
        <dbReference type="EMBL" id="KAK7694193.1"/>
    </source>
</evidence>
<dbReference type="Proteomes" id="UP001385951">
    <property type="component" value="Unassembled WGS sequence"/>
</dbReference>
<accession>A0AAW0GLG7</accession>
<feature type="compositionally biased region" description="Low complexity" evidence="1">
    <location>
        <begin position="20"/>
        <end position="39"/>
    </location>
</feature>
<comment type="caution">
    <text evidence="2">The sequence shown here is derived from an EMBL/GenBank/DDBJ whole genome shotgun (WGS) entry which is preliminary data.</text>
</comment>
<sequence>MSSHDNEELIDYEDEHDVVANGAAAPASTGAVASTASAADGEGEGEGDKKNFSGIHSTGFRDFLLKP</sequence>
<keyword evidence="3" id="KW-1185">Reference proteome</keyword>
<name>A0AAW0GLG7_9APHY</name>
<feature type="region of interest" description="Disordered" evidence="1">
    <location>
        <begin position="20"/>
        <end position="55"/>
    </location>
</feature>